<dbReference type="InterPro" id="IPR004114">
    <property type="entry name" value="THUMP_dom"/>
</dbReference>
<dbReference type="GO" id="GO:0016423">
    <property type="term" value="F:tRNA (guanine) methyltransferase activity"/>
    <property type="evidence" value="ECO:0007669"/>
    <property type="project" value="TreeGrafter"/>
</dbReference>
<dbReference type="PRINTS" id="PR00507">
    <property type="entry name" value="N12N6MTFRASE"/>
</dbReference>
<gene>
    <name evidence="6" type="ordered locus">Spiaf_1295</name>
</gene>
<keyword evidence="2 6" id="KW-0489">Methyltransferase</keyword>
<keyword evidence="4" id="KW-0694">RNA-binding</keyword>
<reference evidence="7" key="1">
    <citation type="journal article" date="2013" name="Stand. Genomic Sci.">
        <title>Complete genome sequence of the halophilic bacterium Spirochaeta africana type strain (Z-7692(T)) from the alkaline Lake Magadi in the East African Rift.</title>
        <authorList>
            <person name="Liolos K."/>
            <person name="Abt B."/>
            <person name="Scheuner C."/>
            <person name="Teshima H."/>
            <person name="Held B."/>
            <person name="Lapidus A."/>
            <person name="Nolan M."/>
            <person name="Lucas S."/>
            <person name="Deshpande S."/>
            <person name="Cheng J.F."/>
            <person name="Tapia R."/>
            <person name="Goodwin L.A."/>
            <person name="Pitluck S."/>
            <person name="Pagani I."/>
            <person name="Ivanova N."/>
            <person name="Mavromatis K."/>
            <person name="Mikhailova N."/>
            <person name="Huntemann M."/>
            <person name="Pati A."/>
            <person name="Chen A."/>
            <person name="Palaniappan K."/>
            <person name="Land M."/>
            <person name="Rohde M."/>
            <person name="Tindall B.J."/>
            <person name="Detter J.C."/>
            <person name="Goker M."/>
            <person name="Bristow J."/>
            <person name="Eisen J.A."/>
            <person name="Markowitz V."/>
            <person name="Hugenholtz P."/>
            <person name="Woyke T."/>
            <person name="Klenk H.P."/>
            <person name="Kyrpides N.C."/>
        </authorList>
    </citation>
    <scope>NUCLEOTIDE SEQUENCE</scope>
    <source>
        <strain evidence="7">ATCC 700263 / DSM 8902 / Z-7692</strain>
    </source>
</reference>
<dbReference type="HOGENOM" id="CLU_032119_0_0_12"/>
<organism evidence="6 7">
    <name type="scientific">Spirochaeta africana (strain ATCC 700263 / DSM 8902 / Z-7692)</name>
    <dbReference type="NCBI Taxonomy" id="889378"/>
    <lineage>
        <taxon>Bacteria</taxon>
        <taxon>Pseudomonadati</taxon>
        <taxon>Spirochaetota</taxon>
        <taxon>Spirochaetia</taxon>
        <taxon>Spirochaetales</taxon>
        <taxon>Spirochaetaceae</taxon>
        <taxon>Spirochaeta</taxon>
    </lineage>
</organism>
<evidence type="ECO:0000256" key="2">
    <source>
        <dbReference type="ARBA" id="ARBA00022603"/>
    </source>
</evidence>
<dbReference type="Gene3D" id="3.40.50.150">
    <property type="entry name" value="Vaccinia Virus protein VP39"/>
    <property type="match status" value="1"/>
</dbReference>
<evidence type="ECO:0000256" key="4">
    <source>
        <dbReference type="PROSITE-ProRule" id="PRU00529"/>
    </source>
</evidence>
<dbReference type="SUPFAM" id="SSF143437">
    <property type="entry name" value="THUMP domain-like"/>
    <property type="match status" value="1"/>
</dbReference>
<evidence type="ECO:0000256" key="3">
    <source>
        <dbReference type="ARBA" id="ARBA00022694"/>
    </source>
</evidence>
<dbReference type="AlphaFoldDB" id="H9UIM7"/>
<evidence type="ECO:0000256" key="1">
    <source>
        <dbReference type="ARBA" id="ARBA00004496"/>
    </source>
</evidence>
<dbReference type="GO" id="GO:0030488">
    <property type="term" value="P:tRNA methylation"/>
    <property type="evidence" value="ECO:0007669"/>
    <property type="project" value="TreeGrafter"/>
</dbReference>
<keyword evidence="3" id="KW-0819">tRNA processing</keyword>
<dbReference type="InterPro" id="IPR029063">
    <property type="entry name" value="SAM-dependent_MTases_sf"/>
</dbReference>
<dbReference type="PROSITE" id="PS51165">
    <property type="entry name" value="THUMP"/>
    <property type="match status" value="1"/>
</dbReference>
<dbReference type="PANTHER" id="PTHR14911">
    <property type="entry name" value="THUMP DOMAIN-CONTAINING"/>
    <property type="match status" value="1"/>
</dbReference>
<sequence>MDTNKALRLVCDPGLEDICAAEAQKLQGEMPGSAAVAVPGEIRSGMAYLQQPSTDTPGLLRLRTAYYILQDLGNLTASGDAMIPALADLAAATDIPGLATAASFRVCTERFGDHPFASGDVNRRVGAVIGARTPARVQLDNPELTVRVDIRNDTAWMGIQLHPESLDKRYRWAFRPRVTLRTTIAAGMLQMGMRYLRDYESQADAHPAGLTVVDPCCGSGTILLEAAAMLPDATVLGGDIDEAAVAGSIENALAAGVAPRLDIRTWDATHLEEHLAAGSVDLVVTNPPFGVRLGARLNFRDFYLQLLQAAARILRPGGGLVLLAGKKRGLFNYLLRDLPEWRQMDARVIEIGGSFPGLFVLQRV</sequence>
<dbReference type="InterPro" id="IPR000241">
    <property type="entry name" value="RlmKL-like_Mtase"/>
</dbReference>
<dbReference type="STRING" id="889378.Spiaf_1295"/>
<dbReference type="InterPro" id="IPR002052">
    <property type="entry name" value="DNA_methylase_N6_adenine_CS"/>
</dbReference>
<dbReference type="RefSeq" id="WP_014455358.1">
    <property type="nucleotide sequence ID" value="NC_017098.1"/>
</dbReference>
<keyword evidence="7" id="KW-1185">Reference proteome</keyword>
<dbReference type="Proteomes" id="UP000007383">
    <property type="component" value="Chromosome"/>
</dbReference>
<evidence type="ECO:0000259" key="5">
    <source>
        <dbReference type="PROSITE" id="PS51165"/>
    </source>
</evidence>
<keyword evidence="2 6" id="KW-0808">Transferase</keyword>
<dbReference type="GO" id="GO:0005737">
    <property type="term" value="C:cytoplasm"/>
    <property type="evidence" value="ECO:0007669"/>
    <property type="project" value="UniProtKB-SubCell"/>
</dbReference>
<dbReference type="Gene3D" id="3.30.2130.30">
    <property type="match status" value="1"/>
</dbReference>
<dbReference type="Pfam" id="PF01170">
    <property type="entry name" value="UPF0020"/>
    <property type="match status" value="1"/>
</dbReference>
<dbReference type="EMBL" id="CP003282">
    <property type="protein sequence ID" value="AFG37370.1"/>
    <property type="molecule type" value="Genomic_DNA"/>
</dbReference>
<name>H9UIM7_SPIAZ</name>
<evidence type="ECO:0000313" key="6">
    <source>
        <dbReference type="EMBL" id="AFG37370.1"/>
    </source>
</evidence>
<dbReference type="SUPFAM" id="SSF53335">
    <property type="entry name" value="S-adenosyl-L-methionine-dependent methyltransferases"/>
    <property type="match status" value="1"/>
</dbReference>
<protein>
    <submittedName>
        <fullName evidence="6">Putative N6-adenine-specific DNA methylase</fullName>
    </submittedName>
</protein>
<dbReference type="KEGG" id="sfc:Spiaf_1295"/>
<dbReference type="PATRIC" id="fig|889378.3.peg.1299"/>
<dbReference type="PANTHER" id="PTHR14911:SF13">
    <property type="entry name" value="TRNA (GUANINE(6)-N2)-METHYLTRANSFERASE THUMP3"/>
    <property type="match status" value="1"/>
</dbReference>
<dbReference type="Pfam" id="PF02926">
    <property type="entry name" value="THUMP"/>
    <property type="match status" value="1"/>
</dbReference>
<dbReference type="CDD" id="cd02440">
    <property type="entry name" value="AdoMet_MTases"/>
    <property type="match status" value="1"/>
</dbReference>
<dbReference type="eggNOG" id="COG0116">
    <property type="taxonomic scope" value="Bacteria"/>
</dbReference>
<proteinExistence type="predicted"/>
<comment type="subcellular location">
    <subcellularLocation>
        <location evidence="1">Cytoplasm</location>
    </subcellularLocation>
</comment>
<dbReference type="GO" id="GO:0003723">
    <property type="term" value="F:RNA binding"/>
    <property type="evidence" value="ECO:0007669"/>
    <property type="project" value="UniProtKB-UniRule"/>
</dbReference>
<evidence type="ECO:0000313" key="7">
    <source>
        <dbReference type="Proteomes" id="UP000007383"/>
    </source>
</evidence>
<dbReference type="PROSITE" id="PS00092">
    <property type="entry name" value="N6_MTASE"/>
    <property type="match status" value="1"/>
</dbReference>
<accession>H9UIM7</accession>
<feature type="domain" description="THUMP" evidence="5">
    <location>
        <begin position="54"/>
        <end position="161"/>
    </location>
</feature>
<dbReference type="SMART" id="SM00981">
    <property type="entry name" value="THUMP"/>
    <property type="match status" value="1"/>
</dbReference>